<dbReference type="NCBIfam" id="TIGR02532">
    <property type="entry name" value="IV_pilin_GFxxxE"/>
    <property type="match status" value="1"/>
</dbReference>
<protein>
    <submittedName>
        <fullName evidence="2">Type IV fimbrial biogenesis protein PilV</fullName>
    </submittedName>
</protein>
<dbReference type="AlphaFoldDB" id="A0A3B1B1S0"/>
<name>A0A3B1B1S0_9ZZZZ</name>
<gene>
    <name evidence="2" type="ORF">MNBD_GAMMA26-2059</name>
</gene>
<evidence type="ECO:0000256" key="1">
    <source>
        <dbReference type="SAM" id="Phobius"/>
    </source>
</evidence>
<dbReference type="InterPro" id="IPR012902">
    <property type="entry name" value="N_methyl_site"/>
</dbReference>
<accession>A0A3B1B1S0</accession>
<keyword evidence="1" id="KW-1133">Transmembrane helix</keyword>
<sequence>MEQSGFTLLEILIAMLVLAVGLLGLAGLQATGLKNNHSAQFRTDAAIHAYDILDKMRLNKAVAKAGEYDIAVADDAPPGSRLVDTDRAAWLDSLAAALPSGDGALATAAGVTTVTVQWDDSRGSGGSITQAFTVSTQL</sequence>
<dbReference type="EMBL" id="UOFX01000061">
    <property type="protein sequence ID" value="VAX10062.1"/>
    <property type="molecule type" value="Genomic_DNA"/>
</dbReference>
<keyword evidence="1" id="KW-0472">Membrane</keyword>
<proteinExistence type="predicted"/>
<organism evidence="2">
    <name type="scientific">hydrothermal vent metagenome</name>
    <dbReference type="NCBI Taxonomy" id="652676"/>
    <lineage>
        <taxon>unclassified sequences</taxon>
        <taxon>metagenomes</taxon>
        <taxon>ecological metagenomes</taxon>
    </lineage>
</organism>
<keyword evidence="1" id="KW-0812">Transmembrane</keyword>
<dbReference type="InterPro" id="IPR013362">
    <property type="entry name" value="Pilus_4_PilV"/>
</dbReference>
<dbReference type="Pfam" id="PF07963">
    <property type="entry name" value="N_methyl"/>
    <property type="match status" value="1"/>
</dbReference>
<dbReference type="NCBIfam" id="TIGR02523">
    <property type="entry name" value="type_IV_pilV"/>
    <property type="match status" value="1"/>
</dbReference>
<reference evidence="2" key="1">
    <citation type="submission" date="2018-06" db="EMBL/GenBank/DDBJ databases">
        <authorList>
            <person name="Zhirakovskaya E."/>
        </authorList>
    </citation>
    <scope>NUCLEOTIDE SEQUENCE</scope>
</reference>
<feature type="transmembrane region" description="Helical" evidence="1">
    <location>
        <begin position="6"/>
        <end position="28"/>
    </location>
</feature>
<evidence type="ECO:0000313" key="2">
    <source>
        <dbReference type="EMBL" id="VAX10062.1"/>
    </source>
</evidence>